<comment type="similarity">
    <text evidence="2">Belongs to the multi antimicrobial extrusion (MATE) (TC 2.A.66.1) family.</text>
</comment>
<dbReference type="OrthoDB" id="2126698at2759"/>
<dbReference type="Pfam" id="PF01554">
    <property type="entry name" value="MatE"/>
    <property type="match status" value="2"/>
</dbReference>
<feature type="transmembrane region" description="Helical" evidence="8">
    <location>
        <begin position="267"/>
        <end position="286"/>
    </location>
</feature>
<dbReference type="PIRSF" id="PIRSF006603">
    <property type="entry name" value="DinF"/>
    <property type="match status" value="1"/>
</dbReference>
<evidence type="ECO:0008006" key="11">
    <source>
        <dbReference type="Google" id="ProtNLM"/>
    </source>
</evidence>
<organism evidence="9 10">
    <name type="scientific">Kuraishia capsulata CBS 1993</name>
    <dbReference type="NCBI Taxonomy" id="1382522"/>
    <lineage>
        <taxon>Eukaryota</taxon>
        <taxon>Fungi</taxon>
        <taxon>Dikarya</taxon>
        <taxon>Ascomycota</taxon>
        <taxon>Saccharomycotina</taxon>
        <taxon>Pichiomycetes</taxon>
        <taxon>Pichiales</taxon>
        <taxon>Pichiaceae</taxon>
        <taxon>Kuraishia</taxon>
    </lineage>
</organism>
<protein>
    <recommendedName>
        <fullName evidence="11">MATE efflux family protein</fullName>
    </recommendedName>
</protein>
<feature type="transmembrane region" description="Helical" evidence="8">
    <location>
        <begin position="356"/>
        <end position="375"/>
    </location>
</feature>
<evidence type="ECO:0000256" key="4">
    <source>
        <dbReference type="ARBA" id="ARBA00022475"/>
    </source>
</evidence>
<dbReference type="RefSeq" id="XP_022458303.1">
    <property type="nucleotide sequence ID" value="XM_022602504.1"/>
</dbReference>
<dbReference type="Proteomes" id="UP000019384">
    <property type="component" value="Unassembled WGS sequence"/>
</dbReference>
<feature type="transmembrane region" description="Helical" evidence="8">
    <location>
        <begin position="230"/>
        <end position="255"/>
    </location>
</feature>
<evidence type="ECO:0000313" key="10">
    <source>
        <dbReference type="Proteomes" id="UP000019384"/>
    </source>
</evidence>
<evidence type="ECO:0000256" key="1">
    <source>
        <dbReference type="ARBA" id="ARBA00004651"/>
    </source>
</evidence>
<dbReference type="InterPro" id="IPR045069">
    <property type="entry name" value="MATE_euk"/>
</dbReference>
<dbReference type="HOGENOM" id="CLU_012893_1_2_1"/>
<keyword evidence="10" id="KW-1185">Reference proteome</keyword>
<keyword evidence="6 8" id="KW-1133">Transmembrane helix</keyword>
<dbReference type="STRING" id="1382522.W6MMT2"/>
<feature type="transmembrane region" description="Helical" evidence="8">
    <location>
        <begin position="137"/>
        <end position="155"/>
    </location>
</feature>
<keyword evidence="5 8" id="KW-0812">Transmembrane</keyword>
<evidence type="ECO:0000256" key="7">
    <source>
        <dbReference type="ARBA" id="ARBA00023136"/>
    </source>
</evidence>
<feature type="transmembrane region" description="Helical" evidence="8">
    <location>
        <begin position="63"/>
        <end position="84"/>
    </location>
</feature>
<evidence type="ECO:0000256" key="3">
    <source>
        <dbReference type="ARBA" id="ARBA00022448"/>
    </source>
</evidence>
<keyword evidence="3" id="KW-0813">Transport</keyword>
<accession>W6MMT2</accession>
<reference evidence="9" key="2">
    <citation type="submission" date="2014-02" db="EMBL/GenBank/DDBJ databases">
        <title>Complete DNA sequence of /Kuraishia capsulata/ illustrates novel genomic features among budding yeasts (/Saccharomycotina/).</title>
        <authorList>
            <person name="Morales L."/>
            <person name="Noel B."/>
            <person name="Porcel B."/>
            <person name="Marcet-Houben M."/>
            <person name="Hullo M-F."/>
            <person name="Sacerdot C."/>
            <person name="Tekaia F."/>
            <person name="Leh-Louis V."/>
            <person name="Despons L."/>
            <person name="Khanna V."/>
            <person name="Aury J-M."/>
            <person name="Barbe V."/>
            <person name="Couloux A."/>
            <person name="Labadie K."/>
            <person name="Pelletier E."/>
            <person name="Souciet J-L."/>
            <person name="Boekhout T."/>
            <person name="Gabaldon T."/>
            <person name="Wincker P."/>
            <person name="Dujon B."/>
        </authorList>
    </citation>
    <scope>NUCLEOTIDE SEQUENCE</scope>
    <source>
        <strain evidence="9">CBS 1993</strain>
    </source>
</reference>
<gene>
    <name evidence="9" type="ORF">KUCA_T00002268001</name>
</gene>
<feature type="transmembrane region" description="Helical" evidence="8">
    <location>
        <begin position="322"/>
        <end position="344"/>
    </location>
</feature>
<dbReference type="GO" id="GO:0042910">
    <property type="term" value="F:xenobiotic transmembrane transporter activity"/>
    <property type="evidence" value="ECO:0007669"/>
    <property type="project" value="InterPro"/>
</dbReference>
<comment type="subcellular location">
    <subcellularLocation>
        <location evidence="1">Cell membrane</location>
        <topology evidence="1">Multi-pass membrane protein</topology>
    </subcellularLocation>
</comment>
<dbReference type="GeneID" id="34519691"/>
<feature type="transmembrane region" description="Helical" evidence="8">
    <location>
        <begin position="204"/>
        <end position="224"/>
    </location>
</feature>
<evidence type="ECO:0000256" key="6">
    <source>
        <dbReference type="ARBA" id="ARBA00022989"/>
    </source>
</evidence>
<keyword evidence="7 8" id="KW-0472">Membrane</keyword>
<dbReference type="GO" id="GO:1990961">
    <property type="term" value="P:xenobiotic detoxification by transmembrane export across the plasma membrane"/>
    <property type="evidence" value="ECO:0007669"/>
    <property type="project" value="InterPro"/>
</dbReference>
<dbReference type="AlphaFoldDB" id="W6MMT2"/>
<dbReference type="InterPro" id="IPR048279">
    <property type="entry name" value="MdtK-like"/>
</dbReference>
<feature type="transmembrane region" description="Helical" evidence="8">
    <location>
        <begin position="96"/>
        <end position="117"/>
    </location>
</feature>
<evidence type="ECO:0000313" key="9">
    <source>
        <dbReference type="EMBL" id="CDK26297.1"/>
    </source>
</evidence>
<dbReference type="GO" id="GO:0005886">
    <property type="term" value="C:plasma membrane"/>
    <property type="evidence" value="ECO:0007669"/>
    <property type="project" value="UniProtKB-SubCell"/>
</dbReference>
<feature type="transmembrane region" description="Helical" evidence="8">
    <location>
        <begin position="428"/>
        <end position="448"/>
    </location>
</feature>
<dbReference type="InterPro" id="IPR002528">
    <property type="entry name" value="MATE_fam"/>
</dbReference>
<evidence type="ECO:0000256" key="8">
    <source>
        <dbReference type="SAM" id="Phobius"/>
    </source>
</evidence>
<dbReference type="EMBL" id="HG793127">
    <property type="protein sequence ID" value="CDK26297.1"/>
    <property type="molecule type" value="Genomic_DNA"/>
</dbReference>
<proteinExistence type="inferred from homology"/>
<keyword evidence="4" id="KW-1003">Cell membrane</keyword>
<evidence type="ECO:0000256" key="5">
    <source>
        <dbReference type="ARBA" id="ARBA00022692"/>
    </source>
</evidence>
<evidence type="ECO:0000256" key="2">
    <source>
        <dbReference type="ARBA" id="ARBA00010199"/>
    </source>
</evidence>
<sequence length="498" mass="54667">MEHAPLLADEGVHIAEYTTEPVHLRKSGTASASGDNESNVENELEKLTPLEEAKMVGKGALPLMLAFFLQYFLSIAPMFILGHVGATELAGASLAIMTYNITGTGVIQGMVTVMDTFASQAYGAQQYLRVGEVWQKCSMQIFIALLPFYGVWYWAEPILNSLQPDPLLSKLAQDYLRVVSWGTPGLMLFETGKRYLQAQKIFDAPTYVLLFVTPFSLSLTYYLVLPAGWGFIGAPIVVSLTYWLMALLLLAYIFVIDGYKCWGGFSYSALFTDFGPMLKLAVPGVIQTEAEYLAFEVMTLASAYFGTVALASQSICTSVGSLVFQIPFALSCAITTHIAQLIGAGAKTSSIRSTNLAMLGSLVVGSFSTVVLLILEKPIIRIFTEDEEVIKVTTTVLRLLFINQTYDSVNITMAGILRAQGEQRIGSILNIGSYYFFALPLAYILAFVLKMEVLGLWIAMSAGVVALTVVEFVVILRSDWNSIIEEARTRTRNEDFSH</sequence>
<dbReference type="PANTHER" id="PTHR11206">
    <property type="entry name" value="MULTIDRUG RESISTANCE PROTEIN"/>
    <property type="match status" value="1"/>
</dbReference>
<reference evidence="9" key="1">
    <citation type="submission" date="2013-12" db="EMBL/GenBank/DDBJ databases">
        <authorList>
            <person name="Genoscope - CEA"/>
        </authorList>
    </citation>
    <scope>NUCLEOTIDE SEQUENCE</scope>
    <source>
        <strain evidence="9">CBS 1993</strain>
    </source>
</reference>
<dbReference type="GO" id="GO:0015297">
    <property type="term" value="F:antiporter activity"/>
    <property type="evidence" value="ECO:0007669"/>
    <property type="project" value="InterPro"/>
</dbReference>
<dbReference type="NCBIfam" id="TIGR00797">
    <property type="entry name" value="matE"/>
    <property type="match status" value="1"/>
</dbReference>
<feature type="transmembrane region" description="Helical" evidence="8">
    <location>
        <begin position="292"/>
        <end position="310"/>
    </location>
</feature>
<feature type="transmembrane region" description="Helical" evidence="8">
    <location>
        <begin position="454"/>
        <end position="476"/>
    </location>
</feature>
<name>W6MMT2_9ASCO</name>
<dbReference type="CDD" id="cd13132">
    <property type="entry name" value="MATE_eukaryotic"/>
    <property type="match status" value="1"/>
</dbReference>